<evidence type="ECO:0000313" key="3">
    <source>
        <dbReference type="Proteomes" id="UP001165080"/>
    </source>
</evidence>
<gene>
    <name evidence="2" type="primary">PLEST001365</name>
    <name evidence="2" type="ORF">PLESTB_001795300</name>
</gene>
<organism evidence="2 3">
    <name type="scientific">Pleodorina starrii</name>
    <dbReference type="NCBI Taxonomy" id="330485"/>
    <lineage>
        <taxon>Eukaryota</taxon>
        <taxon>Viridiplantae</taxon>
        <taxon>Chlorophyta</taxon>
        <taxon>core chlorophytes</taxon>
        <taxon>Chlorophyceae</taxon>
        <taxon>CS clade</taxon>
        <taxon>Chlamydomonadales</taxon>
        <taxon>Volvocaceae</taxon>
        <taxon>Pleodorina</taxon>
    </lineage>
</organism>
<name>A0A9W6C1E2_9CHLO</name>
<sequence>MLHRPHPLRPPPPPFSARFCPSEDGGADAVDGGGDDPIDESRFSIHGQVGSRGGRRPDAEIAAAAAAAAGQAACPPQRRTTDGRAPGRLGESVSLPAQLPCGGAGAGGGGGGGAATCGAAPLSGSPAMLHRSSKLAFSTCATRSGSGENATITSPATSAAAAMQLLHHHHHQRDLLTHPRHHFYPHLNQPLLPRGRCGWREWYDVSWVAAELPPLATLLSLAALVLLLGGRATDLAAGYTGLRPQALQSFQMRQEIL</sequence>
<keyword evidence="3" id="KW-1185">Reference proteome</keyword>
<proteinExistence type="predicted"/>
<feature type="region of interest" description="Disordered" evidence="1">
    <location>
        <begin position="1"/>
        <end position="96"/>
    </location>
</feature>
<evidence type="ECO:0000256" key="1">
    <source>
        <dbReference type="SAM" id="MobiDB-lite"/>
    </source>
</evidence>
<feature type="compositionally biased region" description="Low complexity" evidence="1">
    <location>
        <begin position="60"/>
        <end position="73"/>
    </location>
</feature>
<dbReference type="EMBL" id="BRXU01000050">
    <property type="protein sequence ID" value="GLC61717.1"/>
    <property type="molecule type" value="Genomic_DNA"/>
</dbReference>
<reference evidence="2 3" key="1">
    <citation type="journal article" date="2023" name="Commun. Biol.">
        <title>Reorganization of the ancestral sex-determining regions during the evolution of trioecy in Pleodorina starrii.</title>
        <authorList>
            <person name="Takahashi K."/>
            <person name="Suzuki S."/>
            <person name="Kawai-Toyooka H."/>
            <person name="Yamamoto K."/>
            <person name="Hamaji T."/>
            <person name="Ootsuki R."/>
            <person name="Yamaguchi H."/>
            <person name="Kawachi M."/>
            <person name="Higashiyama T."/>
            <person name="Nozaki H."/>
        </authorList>
    </citation>
    <scope>NUCLEOTIDE SEQUENCE [LARGE SCALE GENOMIC DNA]</scope>
    <source>
        <strain evidence="2 3">NIES-4479</strain>
    </source>
</reference>
<protein>
    <submittedName>
        <fullName evidence="2">Uncharacterized protein</fullName>
    </submittedName>
</protein>
<dbReference type="AlphaFoldDB" id="A0A9W6C1E2"/>
<comment type="caution">
    <text evidence="2">The sequence shown here is derived from an EMBL/GenBank/DDBJ whole genome shotgun (WGS) entry which is preliminary data.</text>
</comment>
<accession>A0A9W6C1E2</accession>
<dbReference type="Proteomes" id="UP001165080">
    <property type="component" value="Unassembled WGS sequence"/>
</dbReference>
<evidence type="ECO:0000313" key="2">
    <source>
        <dbReference type="EMBL" id="GLC61717.1"/>
    </source>
</evidence>